<evidence type="ECO:0000313" key="3">
    <source>
        <dbReference type="Proteomes" id="UP000663801"/>
    </source>
</evidence>
<dbReference type="GO" id="GO:0016020">
    <property type="term" value="C:membrane"/>
    <property type="evidence" value="ECO:0007669"/>
    <property type="project" value="TreeGrafter"/>
</dbReference>
<gene>
    <name evidence="2" type="ORF">JL107_14655</name>
</gene>
<name>A0A939C665_9ACTN</name>
<dbReference type="PANTHER" id="PTHR43798">
    <property type="entry name" value="MONOACYLGLYCEROL LIPASE"/>
    <property type="match status" value="1"/>
</dbReference>
<reference evidence="2" key="1">
    <citation type="submission" date="2021-01" db="EMBL/GenBank/DDBJ databases">
        <title>KCTC 19127 draft genome.</title>
        <authorList>
            <person name="An D."/>
        </authorList>
    </citation>
    <scope>NUCLEOTIDE SEQUENCE</scope>
    <source>
        <strain evidence="2">KCTC 19127</strain>
    </source>
</reference>
<evidence type="ECO:0000313" key="2">
    <source>
        <dbReference type="EMBL" id="MBM9477689.1"/>
    </source>
</evidence>
<keyword evidence="3" id="KW-1185">Reference proteome</keyword>
<dbReference type="Proteomes" id="UP000663801">
    <property type="component" value="Unassembled WGS sequence"/>
</dbReference>
<dbReference type="PANTHER" id="PTHR43798:SF33">
    <property type="entry name" value="HYDROLASE, PUTATIVE (AFU_ORTHOLOGUE AFUA_2G14860)-RELATED"/>
    <property type="match status" value="1"/>
</dbReference>
<dbReference type="InterPro" id="IPR000073">
    <property type="entry name" value="AB_hydrolase_1"/>
</dbReference>
<evidence type="ECO:0000259" key="1">
    <source>
        <dbReference type="Pfam" id="PF00561"/>
    </source>
</evidence>
<dbReference type="EMBL" id="JAERWL010000012">
    <property type="protein sequence ID" value="MBM9477689.1"/>
    <property type="molecule type" value="Genomic_DNA"/>
</dbReference>
<dbReference type="Pfam" id="PF00561">
    <property type="entry name" value="Abhydrolase_1"/>
    <property type="match status" value="1"/>
</dbReference>
<organism evidence="2 3">
    <name type="scientific">Nakamurella flavida</name>
    <dbReference type="NCBI Taxonomy" id="363630"/>
    <lineage>
        <taxon>Bacteria</taxon>
        <taxon>Bacillati</taxon>
        <taxon>Actinomycetota</taxon>
        <taxon>Actinomycetes</taxon>
        <taxon>Nakamurellales</taxon>
        <taxon>Nakamurellaceae</taxon>
        <taxon>Nakamurella</taxon>
    </lineage>
</organism>
<dbReference type="InterPro" id="IPR050266">
    <property type="entry name" value="AB_hydrolase_sf"/>
</dbReference>
<comment type="caution">
    <text evidence="2">The sequence shown here is derived from an EMBL/GenBank/DDBJ whole genome shotgun (WGS) entry which is preliminary data.</text>
</comment>
<protein>
    <submittedName>
        <fullName evidence="2">Alpha/beta fold hydrolase</fullName>
    </submittedName>
</protein>
<dbReference type="InterPro" id="IPR029058">
    <property type="entry name" value="AB_hydrolase_fold"/>
</dbReference>
<sequence length="264" mass="28832">MSERRAVAGGTVVPLSRPFQGYRLAHERAGSGPAVVLLHGWPGDRHDFAAVVPLLADRATVITPDLRGFGESDFHDGADVRAFSVEAQAAGVLDLLDELGVERAVVGGYDIGSRIGQQLAALAPHRVAALVLTPPLPGAGDRLLAAPVQREFWYQVLHRLDLADRLFDGQPAAVAAYLEHIWTHWSGPGHPVPAEDLRRLVELYSRPGAFTASIAWYRSRPHPSTVRPEEPPPSAERPAIPVEALWPEFDPLFPSAWADRLDEW</sequence>
<dbReference type="SUPFAM" id="SSF53474">
    <property type="entry name" value="alpha/beta-Hydrolases"/>
    <property type="match status" value="1"/>
</dbReference>
<dbReference type="AlphaFoldDB" id="A0A939C665"/>
<keyword evidence="2" id="KW-0378">Hydrolase</keyword>
<dbReference type="RefSeq" id="WP_205257809.1">
    <property type="nucleotide sequence ID" value="NZ_BAAAPV010000005.1"/>
</dbReference>
<dbReference type="GO" id="GO:0016787">
    <property type="term" value="F:hydrolase activity"/>
    <property type="evidence" value="ECO:0007669"/>
    <property type="project" value="UniProtKB-KW"/>
</dbReference>
<feature type="domain" description="AB hydrolase-1" evidence="1">
    <location>
        <begin position="33"/>
        <end position="135"/>
    </location>
</feature>
<accession>A0A939C665</accession>
<proteinExistence type="predicted"/>
<dbReference type="Gene3D" id="3.40.50.1820">
    <property type="entry name" value="alpha/beta hydrolase"/>
    <property type="match status" value="1"/>
</dbReference>